<evidence type="ECO:0000256" key="9">
    <source>
        <dbReference type="ARBA" id="ARBA00023011"/>
    </source>
</evidence>
<dbReference type="GO" id="GO:0016129">
    <property type="term" value="P:phytosteroid biosynthetic process"/>
    <property type="evidence" value="ECO:0007669"/>
    <property type="project" value="UniProtKB-ARBA"/>
</dbReference>
<gene>
    <name evidence="20" type="ORF">NESM_000771300</name>
</gene>
<feature type="transmembrane region" description="Helical" evidence="19">
    <location>
        <begin position="233"/>
        <end position="255"/>
    </location>
</feature>
<evidence type="ECO:0000256" key="3">
    <source>
        <dbReference type="ARBA" id="ARBA00022516"/>
    </source>
</evidence>
<dbReference type="GO" id="GO:0050613">
    <property type="term" value="F:Delta14-sterol reductase activity"/>
    <property type="evidence" value="ECO:0007669"/>
    <property type="project" value="UniProtKB-EC"/>
</dbReference>
<dbReference type="InterPro" id="IPR001171">
    <property type="entry name" value="ERG24_DHCR-like"/>
</dbReference>
<keyword evidence="9" id="KW-0756">Sterol biosynthesis</keyword>
<keyword evidence="10" id="KW-0443">Lipid metabolism</keyword>
<keyword evidence="11 19" id="KW-0472">Membrane</keyword>
<sequence>MAKSGRAAAAAAPEANALQPRTAVYEWGGPIGGLCMVAFLPTLVIALNSLCAGTQCSVMQATHLPTLMADVVREAWPMVPTAVGIELAWLAAHAVFSVLPIGRLVHGGQLRNGERLAYRMNAIHAFALSHAVLFGLHYTGVFNLAAVADLYHPLMIGAILISFAMATALYAASYRGRHVLTALGGNSGNPLYDFWIGRELNPRTGPLDWKMMCELRPGLIGWSILNWAFVCKAVELGTATPSIVLIAACESFYVLDGLLLEAGNLTMMDIVTDGFGFMLAFGDLAWVPFTYTLQTKYLVHHPARLSPLHLCLCAALTVGGYTIFRGANTEKDRFRNDPTDARVRHLRVMKTSKGKSLIISGYWGMCRHPNYVGDWLMALGWAAFSGTAELLPYFHPVYFGVLLMHRQLRDEQQMLEKYGKEDWKAFCRIVKYRLLPYIY</sequence>
<comment type="pathway">
    <text evidence="15">Steroid biosynthesis; zymosterol biosynthesis; zymosterol from lanosterol: step 2/6.</text>
</comment>
<evidence type="ECO:0000256" key="18">
    <source>
        <dbReference type="ARBA" id="ARBA00083315"/>
    </source>
</evidence>
<dbReference type="PANTHER" id="PTHR21257">
    <property type="entry name" value="DELTA(14)-STEROL REDUCTASE"/>
    <property type="match status" value="1"/>
</dbReference>
<feature type="transmembrane region" description="Helical" evidence="19">
    <location>
        <begin position="116"/>
        <end position="138"/>
    </location>
</feature>
<reference evidence="20 21" key="1">
    <citation type="journal article" date="2021" name="MBio">
        <title>A New Model Trypanosomatid, Novymonas esmeraldas: Genomic Perception of Its 'Candidatus Pandoraea novymonadis' Endosymbiont.</title>
        <authorList>
            <person name="Zakharova A."/>
            <person name="Saura A."/>
            <person name="Butenko A."/>
            <person name="Podesvova L."/>
            <person name="Warmusova S."/>
            <person name="Kostygov A.Y."/>
            <person name="Nenarokova A."/>
            <person name="Lukes J."/>
            <person name="Opperdoes F.R."/>
            <person name="Yurchenko V."/>
        </authorList>
    </citation>
    <scope>NUCLEOTIDE SEQUENCE [LARGE SCALE GENOMIC DNA]</scope>
    <source>
        <strain evidence="20 21">E262AT.01</strain>
    </source>
</reference>
<evidence type="ECO:0000256" key="10">
    <source>
        <dbReference type="ARBA" id="ARBA00023098"/>
    </source>
</evidence>
<comment type="similarity">
    <text evidence="2">Belongs to the ERG4/ERG24 family.</text>
</comment>
<comment type="caution">
    <text evidence="20">The sequence shown here is derived from an EMBL/GenBank/DDBJ whole genome shotgun (WGS) entry which is preliminary data.</text>
</comment>
<feature type="transmembrane region" description="Helical" evidence="19">
    <location>
        <begin position="305"/>
        <end position="324"/>
    </location>
</feature>
<keyword evidence="7 19" id="KW-1133">Transmembrane helix</keyword>
<dbReference type="GO" id="GO:1902652">
    <property type="term" value="P:secondary alcohol metabolic process"/>
    <property type="evidence" value="ECO:0007669"/>
    <property type="project" value="UniProtKB-ARBA"/>
</dbReference>
<evidence type="ECO:0000256" key="7">
    <source>
        <dbReference type="ARBA" id="ARBA00022989"/>
    </source>
</evidence>
<dbReference type="InterPro" id="IPR018083">
    <property type="entry name" value="Sterol_reductase_CS"/>
</dbReference>
<evidence type="ECO:0000256" key="17">
    <source>
        <dbReference type="ARBA" id="ARBA00077841"/>
    </source>
</evidence>
<dbReference type="EMBL" id="JAECZO010000134">
    <property type="protein sequence ID" value="KAK7198147.1"/>
    <property type="molecule type" value="Genomic_DNA"/>
</dbReference>
<evidence type="ECO:0000256" key="16">
    <source>
        <dbReference type="ARBA" id="ARBA00074394"/>
    </source>
</evidence>
<dbReference type="PROSITE" id="PS01017">
    <property type="entry name" value="STEROL_REDUCT_1"/>
    <property type="match status" value="1"/>
</dbReference>
<dbReference type="GO" id="GO:0016126">
    <property type="term" value="P:sterol biosynthetic process"/>
    <property type="evidence" value="ECO:0007669"/>
    <property type="project" value="UniProtKB-KW"/>
</dbReference>
<evidence type="ECO:0000256" key="2">
    <source>
        <dbReference type="ARBA" id="ARBA00005402"/>
    </source>
</evidence>
<keyword evidence="12" id="KW-1207">Sterol metabolism</keyword>
<dbReference type="Proteomes" id="UP001430356">
    <property type="component" value="Unassembled WGS sequence"/>
</dbReference>
<keyword evidence="8" id="KW-0560">Oxidoreductase</keyword>
<name>A0AAW0EYP3_9TRYP</name>
<dbReference type="AlphaFoldDB" id="A0AAW0EYP3"/>
<keyword evidence="3" id="KW-0444">Lipid biosynthesis</keyword>
<evidence type="ECO:0000256" key="8">
    <source>
        <dbReference type="ARBA" id="ARBA00023002"/>
    </source>
</evidence>
<dbReference type="FunFam" id="1.20.120.1630:FF:000009">
    <property type="entry name" value="C-14 sterol reductase"/>
    <property type="match status" value="1"/>
</dbReference>
<keyword evidence="21" id="KW-1185">Reference proteome</keyword>
<feature type="transmembrane region" description="Helical" evidence="19">
    <location>
        <begin position="275"/>
        <end position="293"/>
    </location>
</feature>
<organism evidence="20 21">
    <name type="scientific">Novymonas esmeraldas</name>
    <dbReference type="NCBI Taxonomy" id="1808958"/>
    <lineage>
        <taxon>Eukaryota</taxon>
        <taxon>Discoba</taxon>
        <taxon>Euglenozoa</taxon>
        <taxon>Kinetoplastea</taxon>
        <taxon>Metakinetoplastina</taxon>
        <taxon>Trypanosomatida</taxon>
        <taxon>Trypanosomatidae</taxon>
        <taxon>Novymonas</taxon>
    </lineage>
</organism>
<evidence type="ECO:0000256" key="1">
    <source>
        <dbReference type="ARBA" id="ARBA00004141"/>
    </source>
</evidence>
<accession>A0AAW0EYP3</accession>
<evidence type="ECO:0000256" key="6">
    <source>
        <dbReference type="ARBA" id="ARBA00022955"/>
    </source>
</evidence>
<comment type="subcellular location">
    <subcellularLocation>
        <location evidence="1">Membrane</location>
        <topology evidence="1">Multi-pass membrane protein</topology>
    </subcellularLocation>
</comment>
<feature type="transmembrane region" description="Helical" evidence="19">
    <location>
        <begin position="378"/>
        <end position="404"/>
    </location>
</feature>
<keyword evidence="13" id="KW-0753">Steroid metabolism</keyword>
<protein>
    <recommendedName>
        <fullName evidence="16">Delta(14)-sterol reductase ERG24</fullName>
    </recommendedName>
    <alternativeName>
        <fullName evidence="18">C-14 sterol reductase ERG24</fullName>
    </alternativeName>
    <alternativeName>
        <fullName evidence="17">Sterol C14-reductase ERG24</fullName>
    </alternativeName>
</protein>
<feature type="transmembrane region" description="Helical" evidence="19">
    <location>
        <begin position="27"/>
        <end position="50"/>
    </location>
</feature>
<evidence type="ECO:0000256" key="15">
    <source>
        <dbReference type="ARBA" id="ARBA00060638"/>
    </source>
</evidence>
<evidence type="ECO:0000313" key="20">
    <source>
        <dbReference type="EMBL" id="KAK7198147.1"/>
    </source>
</evidence>
<proteinExistence type="inferred from homology"/>
<evidence type="ECO:0000256" key="19">
    <source>
        <dbReference type="SAM" id="Phobius"/>
    </source>
</evidence>
<evidence type="ECO:0000313" key="21">
    <source>
        <dbReference type="Proteomes" id="UP001430356"/>
    </source>
</evidence>
<feature type="transmembrane region" description="Helical" evidence="19">
    <location>
        <begin position="150"/>
        <end position="172"/>
    </location>
</feature>
<evidence type="ECO:0000256" key="12">
    <source>
        <dbReference type="ARBA" id="ARBA00023166"/>
    </source>
</evidence>
<dbReference type="PANTHER" id="PTHR21257:SF52">
    <property type="entry name" value="DELTA(14)-STEROL REDUCTASE TM7SF2"/>
    <property type="match status" value="1"/>
</dbReference>
<evidence type="ECO:0000256" key="5">
    <source>
        <dbReference type="ARBA" id="ARBA00022857"/>
    </source>
</evidence>
<evidence type="ECO:0000256" key="14">
    <source>
        <dbReference type="ARBA" id="ARBA00052254"/>
    </source>
</evidence>
<evidence type="ECO:0000256" key="13">
    <source>
        <dbReference type="ARBA" id="ARBA00023221"/>
    </source>
</evidence>
<evidence type="ECO:0000256" key="11">
    <source>
        <dbReference type="ARBA" id="ARBA00023136"/>
    </source>
</evidence>
<dbReference type="GO" id="GO:0005789">
    <property type="term" value="C:endoplasmic reticulum membrane"/>
    <property type="evidence" value="ECO:0007669"/>
    <property type="project" value="TreeGrafter"/>
</dbReference>
<keyword evidence="6" id="KW-0752">Steroid biosynthesis</keyword>
<dbReference type="Pfam" id="PF01222">
    <property type="entry name" value="ERG4_ERG24"/>
    <property type="match status" value="1"/>
</dbReference>
<dbReference type="GO" id="GO:0046165">
    <property type="term" value="P:alcohol biosynthetic process"/>
    <property type="evidence" value="ECO:0007669"/>
    <property type="project" value="UniProtKB-ARBA"/>
</dbReference>
<keyword evidence="4 19" id="KW-0812">Transmembrane</keyword>
<comment type="catalytic activity">
    <reaction evidence="14">
        <text>4,4-dimethyl-5alpha-cholesta-8,24-dien-3beta-ol + NADP(+) = 4,4-dimethyl-5alpha-cholesta-8,14,24-trien-3beta-ol + NADPH + H(+)</text>
        <dbReference type="Rhea" id="RHEA:18561"/>
        <dbReference type="ChEBI" id="CHEBI:15378"/>
        <dbReference type="ChEBI" id="CHEBI:17813"/>
        <dbReference type="ChEBI" id="CHEBI:18364"/>
        <dbReference type="ChEBI" id="CHEBI:57783"/>
        <dbReference type="ChEBI" id="CHEBI:58349"/>
        <dbReference type="EC" id="1.3.1.70"/>
    </reaction>
    <physiologicalReaction direction="right-to-left" evidence="14">
        <dbReference type="Rhea" id="RHEA:18563"/>
    </physiologicalReaction>
</comment>
<evidence type="ECO:0000256" key="4">
    <source>
        <dbReference type="ARBA" id="ARBA00022692"/>
    </source>
</evidence>
<keyword evidence="5" id="KW-0521">NADP</keyword>
<dbReference type="Gene3D" id="1.20.120.1630">
    <property type="match status" value="1"/>
</dbReference>